<dbReference type="RefSeq" id="WP_034624932.1">
    <property type="nucleotide sequence ID" value="NZ_JRJU01000001.1"/>
</dbReference>
<dbReference type="InterPro" id="IPR016181">
    <property type="entry name" value="Acyl_CoA_acyltransferase"/>
</dbReference>
<dbReference type="CDD" id="cd04301">
    <property type="entry name" value="NAT_SF"/>
    <property type="match status" value="1"/>
</dbReference>
<reference evidence="4 5" key="1">
    <citation type="submission" date="2014-09" db="EMBL/GenBank/DDBJ databases">
        <title>Genome sequencing and annotation of Bacillus Okhensis strain Kh10-101T.</title>
        <authorList>
            <person name="Prakash J.S."/>
        </authorList>
    </citation>
    <scope>NUCLEOTIDE SEQUENCE [LARGE SCALE GENOMIC DNA]</scope>
    <source>
        <strain evidence="5">Kh10-101T</strain>
    </source>
</reference>
<keyword evidence="2" id="KW-0012">Acyltransferase</keyword>
<gene>
    <name evidence="4" type="ORF">LQ50_00505</name>
</gene>
<dbReference type="PROSITE" id="PS51186">
    <property type="entry name" value="GNAT"/>
    <property type="match status" value="1"/>
</dbReference>
<comment type="caution">
    <text evidence="4">The sequence shown here is derived from an EMBL/GenBank/DDBJ whole genome shotgun (WGS) entry which is preliminary data.</text>
</comment>
<dbReference type="InterPro" id="IPR050832">
    <property type="entry name" value="Bact_Acetyltransf"/>
</dbReference>
<evidence type="ECO:0000256" key="1">
    <source>
        <dbReference type="ARBA" id="ARBA00022679"/>
    </source>
</evidence>
<dbReference type="PANTHER" id="PTHR43877:SF2">
    <property type="entry name" value="AMINOALKYLPHOSPHONATE N-ACETYLTRANSFERASE-RELATED"/>
    <property type="match status" value="1"/>
</dbReference>
<dbReference type="STRING" id="333138.LQ50_00505"/>
<keyword evidence="1 4" id="KW-0808">Transferase</keyword>
<evidence type="ECO:0000256" key="2">
    <source>
        <dbReference type="ARBA" id="ARBA00023315"/>
    </source>
</evidence>
<keyword evidence="5" id="KW-1185">Reference proteome</keyword>
<accession>A0A0B0IKK1</accession>
<dbReference type="OrthoDB" id="9796171at2"/>
<evidence type="ECO:0000259" key="3">
    <source>
        <dbReference type="PROSITE" id="PS51186"/>
    </source>
</evidence>
<evidence type="ECO:0000313" key="4">
    <source>
        <dbReference type="EMBL" id="KHF41815.1"/>
    </source>
</evidence>
<dbReference type="PANTHER" id="PTHR43877">
    <property type="entry name" value="AMINOALKYLPHOSPHONATE N-ACETYLTRANSFERASE-RELATED-RELATED"/>
    <property type="match status" value="1"/>
</dbReference>
<proteinExistence type="predicted"/>
<dbReference type="Gene3D" id="3.40.630.30">
    <property type="match status" value="1"/>
</dbReference>
<organism evidence="4 5">
    <name type="scientific">Halalkalibacter okhensis</name>
    <dbReference type="NCBI Taxonomy" id="333138"/>
    <lineage>
        <taxon>Bacteria</taxon>
        <taxon>Bacillati</taxon>
        <taxon>Bacillota</taxon>
        <taxon>Bacilli</taxon>
        <taxon>Bacillales</taxon>
        <taxon>Bacillaceae</taxon>
        <taxon>Halalkalibacter</taxon>
    </lineage>
</organism>
<dbReference type="InterPro" id="IPR000182">
    <property type="entry name" value="GNAT_dom"/>
</dbReference>
<protein>
    <submittedName>
        <fullName evidence="4">Acetyltransferase</fullName>
    </submittedName>
</protein>
<sequence length="142" mass="16044">MKVIKVTSENQLEDAYTIRTEVFVNEQHVPMEEEIDQHEAEALHFVVYNDTERPIGAGRLRFVDGYGKVERICIAKEARGTGAGRELMNRIEEAARLEGAEKTKLNAQVQAQSFYHKLGYETISGEFLDAGIPHVAMTKSLY</sequence>
<dbReference type="GO" id="GO:0016747">
    <property type="term" value="F:acyltransferase activity, transferring groups other than amino-acyl groups"/>
    <property type="evidence" value="ECO:0007669"/>
    <property type="project" value="InterPro"/>
</dbReference>
<dbReference type="eggNOG" id="COG2153">
    <property type="taxonomic scope" value="Bacteria"/>
</dbReference>
<name>A0A0B0IKK1_9BACI</name>
<dbReference type="SUPFAM" id="SSF55729">
    <property type="entry name" value="Acyl-CoA N-acyltransferases (Nat)"/>
    <property type="match status" value="1"/>
</dbReference>
<evidence type="ECO:0000313" key="5">
    <source>
        <dbReference type="Proteomes" id="UP000030832"/>
    </source>
</evidence>
<dbReference type="EMBL" id="JRJU01000001">
    <property type="protein sequence ID" value="KHF41815.1"/>
    <property type="molecule type" value="Genomic_DNA"/>
</dbReference>
<dbReference type="Proteomes" id="UP000030832">
    <property type="component" value="Unassembled WGS sequence"/>
</dbReference>
<dbReference type="Pfam" id="PF13673">
    <property type="entry name" value="Acetyltransf_10"/>
    <property type="match status" value="1"/>
</dbReference>
<dbReference type="AlphaFoldDB" id="A0A0B0IKK1"/>
<feature type="domain" description="N-acetyltransferase" evidence="3">
    <location>
        <begin position="2"/>
        <end position="142"/>
    </location>
</feature>